<dbReference type="GO" id="GO:0004617">
    <property type="term" value="F:phosphoglycerate dehydrogenase activity"/>
    <property type="evidence" value="ECO:0007669"/>
    <property type="project" value="UniProtKB-ARBA"/>
</dbReference>
<keyword evidence="2 4" id="KW-0560">Oxidoreductase</keyword>
<dbReference type="InterPro" id="IPR029753">
    <property type="entry name" value="D-isomer_DH_CS"/>
</dbReference>
<dbReference type="FunFam" id="3.40.50.720:FF:000041">
    <property type="entry name" value="D-3-phosphoglycerate dehydrogenase"/>
    <property type="match status" value="1"/>
</dbReference>
<dbReference type="GO" id="GO:0016618">
    <property type="term" value="F:hydroxypyruvate reductase [NAD(P)H] activity"/>
    <property type="evidence" value="ECO:0007669"/>
    <property type="project" value="TreeGrafter"/>
</dbReference>
<evidence type="ECO:0000259" key="5">
    <source>
        <dbReference type="Pfam" id="PF00389"/>
    </source>
</evidence>
<feature type="domain" description="D-isomer specific 2-hydroxyacid dehydrogenase catalytic" evidence="5">
    <location>
        <begin position="26"/>
        <end position="319"/>
    </location>
</feature>
<gene>
    <name evidence="7" type="ORF">EI981_04930</name>
</gene>
<protein>
    <submittedName>
        <fullName evidence="7">Hydroxyacid dehydrogenase</fullName>
    </submittedName>
</protein>
<dbReference type="PROSITE" id="PS00671">
    <property type="entry name" value="D_2_HYDROXYACID_DH_3"/>
    <property type="match status" value="1"/>
</dbReference>
<proteinExistence type="inferred from homology"/>
<dbReference type="InterPro" id="IPR006140">
    <property type="entry name" value="D-isomer_DH_NAD-bd"/>
</dbReference>
<dbReference type="GO" id="GO:0030267">
    <property type="term" value="F:glyoxylate reductase (NADPH) activity"/>
    <property type="evidence" value="ECO:0007669"/>
    <property type="project" value="TreeGrafter"/>
</dbReference>
<dbReference type="GO" id="GO:0006564">
    <property type="term" value="P:L-serine biosynthetic process"/>
    <property type="evidence" value="ECO:0007669"/>
    <property type="project" value="UniProtKB-ARBA"/>
</dbReference>
<organism evidence="7 8">
    <name type="scientific">Paenibacillus lutimineralis</name>
    <dbReference type="NCBI Taxonomy" id="2707005"/>
    <lineage>
        <taxon>Bacteria</taxon>
        <taxon>Bacillati</taxon>
        <taxon>Bacillota</taxon>
        <taxon>Bacilli</taxon>
        <taxon>Bacillales</taxon>
        <taxon>Paenibacillaceae</taxon>
        <taxon>Paenibacillus</taxon>
    </lineage>
</organism>
<dbReference type="EMBL" id="CP034346">
    <property type="protein sequence ID" value="AZS13861.1"/>
    <property type="molecule type" value="Genomic_DNA"/>
</dbReference>
<dbReference type="SUPFAM" id="SSF51735">
    <property type="entry name" value="NAD(P)-binding Rossmann-fold domains"/>
    <property type="match status" value="1"/>
</dbReference>
<feature type="domain" description="D-isomer specific 2-hydroxyacid dehydrogenase NAD-binding" evidence="6">
    <location>
        <begin position="119"/>
        <end position="292"/>
    </location>
</feature>
<keyword evidence="3" id="KW-0520">NAD</keyword>
<dbReference type="AlphaFoldDB" id="A0A3Q9IAI8"/>
<dbReference type="GO" id="GO:0051287">
    <property type="term" value="F:NAD binding"/>
    <property type="evidence" value="ECO:0007669"/>
    <property type="project" value="InterPro"/>
</dbReference>
<evidence type="ECO:0000313" key="8">
    <source>
        <dbReference type="Proteomes" id="UP000270678"/>
    </source>
</evidence>
<dbReference type="Pfam" id="PF00389">
    <property type="entry name" value="2-Hacid_dh"/>
    <property type="match status" value="1"/>
</dbReference>
<dbReference type="PANTHER" id="PTHR10996:SF178">
    <property type="entry name" value="2-HYDROXYACID DEHYDROGENASE YGL185C-RELATED"/>
    <property type="match status" value="1"/>
</dbReference>
<dbReference type="SUPFAM" id="SSF52283">
    <property type="entry name" value="Formate/glycerate dehydrogenase catalytic domain-like"/>
    <property type="match status" value="1"/>
</dbReference>
<evidence type="ECO:0000256" key="2">
    <source>
        <dbReference type="ARBA" id="ARBA00023002"/>
    </source>
</evidence>
<evidence type="ECO:0000256" key="4">
    <source>
        <dbReference type="RuleBase" id="RU003719"/>
    </source>
</evidence>
<dbReference type="PANTHER" id="PTHR10996">
    <property type="entry name" value="2-HYDROXYACID DEHYDROGENASE-RELATED"/>
    <property type="match status" value="1"/>
</dbReference>
<accession>A0A3Q9IAI8</accession>
<dbReference type="InterPro" id="IPR050223">
    <property type="entry name" value="D-isomer_2-hydroxyacid_DH"/>
</dbReference>
<evidence type="ECO:0000256" key="1">
    <source>
        <dbReference type="ARBA" id="ARBA00005854"/>
    </source>
</evidence>
<dbReference type="RefSeq" id="WP_126995950.1">
    <property type="nucleotide sequence ID" value="NZ_CP034346.1"/>
</dbReference>
<dbReference type="GO" id="GO:0005829">
    <property type="term" value="C:cytosol"/>
    <property type="evidence" value="ECO:0007669"/>
    <property type="project" value="TreeGrafter"/>
</dbReference>
<dbReference type="KEGG" id="plut:EI981_04930"/>
<dbReference type="Gene3D" id="3.40.50.720">
    <property type="entry name" value="NAD(P)-binding Rossmann-like Domain"/>
    <property type="match status" value="2"/>
</dbReference>
<dbReference type="OrthoDB" id="9805416at2"/>
<dbReference type="InterPro" id="IPR006139">
    <property type="entry name" value="D-isomer_2_OHA_DH_cat_dom"/>
</dbReference>
<dbReference type="InterPro" id="IPR036291">
    <property type="entry name" value="NAD(P)-bd_dom_sf"/>
</dbReference>
<name>A0A3Q9IAI8_9BACL</name>
<dbReference type="CDD" id="cd12167">
    <property type="entry name" value="2-Hacid_dh_8"/>
    <property type="match status" value="1"/>
</dbReference>
<evidence type="ECO:0000256" key="3">
    <source>
        <dbReference type="ARBA" id="ARBA00023027"/>
    </source>
</evidence>
<evidence type="ECO:0000313" key="7">
    <source>
        <dbReference type="EMBL" id="AZS13861.1"/>
    </source>
</evidence>
<reference evidence="8" key="1">
    <citation type="submission" date="2018-12" db="EMBL/GenBank/DDBJ databases">
        <title>Complete genome sequence of Paenibacillus sp. MBLB1234.</title>
        <authorList>
            <person name="Nam Y.-D."/>
            <person name="Kang J."/>
            <person name="Chung W.-H."/>
            <person name="Park Y.S."/>
        </authorList>
    </citation>
    <scope>NUCLEOTIDE SEQUENCE [LARGE SCALE GENOMIC DNA]</scope>
    <source>
        <strain evidence="8">MBLB1234</strain>
    </source>
</reference>
<evidence type="ECO:0000259" key="6">
    <source>
        <dbReference type="Pfam" id="PF02826"/>
    </source>
</evidence>
<comment type="similarity">
    <text evidence="1 4">Belongs to the D-isomer specific 2-hydroxyacid dehydrogenase family.</text>
</comment>
<dbReference type="Pfam" id="PF02826">
    <property type="entry name" value="2-Hacid_dh_C"/>
    <property type="match status" value="1"/>
</dbReference>
<sequence>MEALKILVTMPKGEIFDTFFNEELESKLEEIGEVIWNDSIAQYTKSQLCEKIKDIDICVTGWGTEAFDEEVLNHANKLRLIAHTGGSVRPYVTDAAYDRGIRVVSGNEVFAQSVAESVIAYALASLRDIPRYSAELKQGIWPWNFYNQGLLDKTVGIVGYGMIAKMVVEMLKPFHVKIKVFSRHISQEELEKHNMEKAELSEIFSTCDIVSLHSGMTKENHHMITEDLLNMMPKGALLINTARGAIIDEEALCRVLSKGEIRAVLDVYEVEPLPAGHKLMEMNNAILMPHMGGPTIDRRMIVTRTVIGDIKLFLQNKPMTCEIDRAYAAKMSTH</sequence>
<keyword evidence="8" id="KW-1185">Reference proteome</keyword>
<dbReference type="GO" id="GO:0047545">
    <property type="term" value="F:(S)-2-hydroxyglutarate dehydrogenase activity"/>
    <property type="evidence" value="ECO:0007669"/>
    <property type="project" value="UniProtKB-ARBA"/>
</dbReference>
<dbReference type="Proteomes" id="UP000270678">
    <property type="component" value="Chromosome"/>
</dbReference>